<sequence>MFAKLKQKLAEEEGSKVMPPAEGRKSFGTPGHASPVGHAGRATNAGAGMSPSSSQTDLTKAVTKDATKEEVLSMLIRRTDQVKRLEAKLNEYISSLKEVTKAKDKLQLALENTQDGMAKKIQDMNESYQAERSKMAENMNLALEKKDKEVKDMIEAVEKEKADLQKQVSDAAAATAKLYQKEEDKEELEGFQTQELAKVKHMLLNSQEELSKCQAELQQKSEKITSLETQAAEDGRRAQQVEAEVTRLKEELEAVKNERDTSKLENKKLDELARTVEDNHSSLEDNLQSLNKQLQECETQLEEKDNEIQHLQEKVSTLNRRQDQEDMSGDEKLQALVDERKQLELRLEEARQQLTDIKSTWSEKINSLELQIANLNTKMADDSAELTRTEKEAESQRAAFQKKVSELEAKLQDSEKQVADNERLANERQEQIDHQKSKHDTELIRVQQQSADTQRHLQDKVNSLEQKVTELETAREFDKTNSQHKLTQLENLKEEYLEKELEVEHQMSRLEEEKEQLKLEVSRHEKENLQLAHALEDAKILSEDLKKQMSSRDEELSSLREQVTEMGATTSETEEQIRDVSKERDHLRYLVSSLELENNVIPDLQQRLEDLELQTDRQQASIRDQETTITSLGETLAVREAELAEAQEQWRSLEDAAETERRRRENTKDVCVSTADDEEGREEDPKVLELRKEVLDLVEQLADKNKTIKMQQQRLGDLKKTLQRELKITPVDGDTPELRDLPKERDLPPLPPGAAAGAAMATVKPFPSHPNLGMPDPLMPAIMDIDENEINFRYLKHVVLRFVASRDHEAYQLVRAVSMLLKFTPEEERMVKDMIQYKMSWFGTKPTAVIRPSVISASPNSRGLPPNFS</sequence>
<reference evidence="5" key="1">
    <citation type="submission" date="2022-01" db="EMBL/GenBank/DDBJ databases">
        <authorList>
            <person name="Braso-Vives M."/>
        </authorList>
    </citation>
    <scope>NUCLEOTIDE SEQUENCE</scope>
</reference>
<feature type="coiled-coil region" evidence="2">
    <location>
        <begin position="82"/>
        <end position="174"/>
    </location>
</feature>
<organism evidence="5 6">
    <name type="scientific">Branchiostoma lanceolatum</name>
    <name type="common">Common lancelet</name>
    <name type="synonym">Amphioxus lanceolatum</name>
    <dbReference type="NCBI Taxonomy" id="7740"/>
    <lineage>
        <taxon>Eukaryota</taxon>
        <taxon>Metazoa</taxon>
        <taxon>Chordata</taxon>
        <taxon>Cephalochordata</taxon>
        <taxon>Leptocardii</taxon>
        <taxon>Amphioxiformes</taxon>
        <taxon>Branchiostomatidae</taxon>
        <taxon>Branchiostoma</taxon>
    </lineage>
</organism>
<feature type="compositionally biased region" description="Basic and acidic residues" evidence="3">
    <location>
        <begin position="382"/>
        <end position="395"/>
    </location>
</feature>
<keyword evidence="6" id="KW-1185">Reference proteome</keyword>
<name>A0A8K0AB97_BRALA</name>
<dbReference type="PROSITE" id="PS50913">
    <property type="entry name" value="GRIP"/>
    <property type="match status" value="1"/>
</dbReference>
<gene>
    <name evidence="5" type="primary">GOLGA1</name>
    <name evidence="5" type="ORF">BLAG_LOCUS24026</name>
</gene>
<dbReference type="PANTHER" id="PTHR23157">
    <property type="entry name" value="GRIP AND COILED-COIL DOMAIN-CONTAINING PROTEIN 1"/>
    <property type="match status" value="1"/>
</dbReference>
<feature type="compositionally biased region" description="Basic and acidic residues" evidence="3">
    <location>
        <begin position="403"/>
        <end position="440"/>
    </location>
</feature>
<dbReference type="GO" id="GO:0005794">
    <property type="term" value="C:Golgi apparatus"/>
    <property type="evidence" value="ECO:0007669"/>
    <property type="project" value="TreeGrafter"/>
</dbReference>
<feature type="region of interest" description="Disordered" evidence="3">
    <location>
        <begin position="382"/>
        <end position="440"/>
    </location>
</feature>
<evidence type="ECO:0000313" key="5">
    <source>
        <dbReference type="EMBL" id="CAH1272372.1"/>
    </source>
</evidence>
<dbReference type="OrthoDB" id="5848685at2759"/>
<feature type="region of interest" description="Disordered" evidence="3">
    <location>
        <begin position="649"/>
        <end position="684"/>
    </location>
</feature>
<dbReference type="InterPro" id="IPR000237">
    <property type="entry name" value="GRIP_dom"/>
</dbReference>
<accession>A0A8K0AB97</accession>
<dbReference type="Gene3D" id="1.10.220.60">
    <property type="entry name" value="GRIP domain"/>
    <property type="match status" value="1"/>
</dbReference>
<dbReference type="Gene3D" id="1.10.287.1490">
    <property type="match status" value="1"/>
</dbReference>
<dbReference type="SMART" id="SM00755">
    <property type="entry name" value="Grip"/>
    <property type="match status" value="1"/>
</dbReference>
<evidence type="ECO:0000256" key="3">
    <source>
        <dbReference type="SAM" id="MobiDB-lite"/>
    </source>
</evidence>
<evidence type="ECO:0000256" key="2">
    <source>
        <dbReference type="SAM" id="Coils"/>
    </source>
</evidence>
<feature type="compositionally biased region" description="Basic and acidic residues" evidence="3">
    <location>
        <begin position="651"/>
        <end position="668"/>
    </location>
</feature>
<feature type="region of interest" description="Disordered" evidence="3">
    <location>
        <begin position="1"/>
        <end position="64"/>
    </location>
</feature>
<dbReference type="Pfam" id="PF01465">
    <property type="entry name" value="GRIP"/>
    <property type="match status" value="1"/>
</dbReference>
<dbReference type="SUPFAM" id="SSF57997">
    <property type="entry name" value="Tropomyosin"/>
    <property type="match status" value="1"/>
</dbReference>
<evidence type="ECO:0000313" key="6">
    <source>
        <dbReference type="Proteomes" id="UP000838412"/>
    </source>
</evidence>
<keyword evidence="1 2" id="KW-0175">Coiled coil</keyword>
<protein>
    <submittedName>
        <fullName evidence="5">GOLGA1 protein</fullName>
    </submittedName>
</protein>
<evidence type="ECO:0000259" key="4">
    <source>
        <dbReference type="PROSITE" id="PS50913"/>
    </source>
</evidence>
<dbReference type="EMBL" id="OV696693">
    <property type="protein sequence ID" value="CAH1272372.1"/>
    <property type="molecule type" value="Genomic_DNA"/>
</dbReference>
<dbReference type="InterPro" id="IPR051952">
    <property type="entry name" value="Golgi-autophagy_related"/>
</dbReference>
<feature type="domain" description="GRIP" evidence="4">
    <location>
        <begin position="785"/>
        <end position="834"/>
    </location>
</feature>
<dbReference type="PANTHER" id="PTHR23157:SF24">
    <property type="entry name" value="GOLGIN SUBFAMILY A MEMBER 1"/>
    <property type="match status" value="1"/>
</dbReference>
<dbReference type="Proteomes" id="UP000838412">
    <property type="component" value="Chromosome 8"/>
</dbReference>
<proteinExistence type="predicted"/>
<evidence type="ECO:0000256" key="1">
    <source>
        <dbReference type="ARBA" id="ARBA00023054"/>
    </source>
</evidence>
<dbReference type="AlphaFoldDB" id="A0A8K0AB97"/>